<dbReference type="Pfam" id="PF06127">
    <property type="entry name" value="Mpo1-like"/>
    <property type="match status" value="1"/>
</dbReference>
<accession>A0A6S6SUG7</accession>
<keyword evidence="1" id="KW-1133">Transmembrane helix</keyword>
<organism evidence="2">
    <name type="scientific">uncultured Thiotrichaceae bacterium</name>
    <dbReference type="NCBI Taxonomy" id="298394"/>
    <lineage>
        <taxon>Bacteria</taxon>
        <taxon>Pseudomonadati</taxon>
        <taxon>Pseudomonadota</taxon>
        <taxon>Gammaproteobacteria</taxon>
        <taxon>Thiotrichales</taxon>
        <taxon>Thiotrichaceae</taxon>
        <taxon>environmental samples</taxon>
    </lineage>
</organism>
<name>A0A6S6SUG7_9GAMM</name>
<keyword evidence="1" id="KW-0472">Membrane</keyword>
<dbReference type="PANTHER" id="PTHR28026">
    <property type="entry name" value="DUF962 DOMAIN PROTEIN (AFU_ORTHOLOGUE AFUA_8G05310)"/>
    <property type="match status" value="1"/>
</dbReference>
<dbReference type="EMBL" id="CACVAT010000092">
    <property type="protein sequence ID" value="CAA6806200.1"/>
    <property type="molecule type" value="Genomic_DNA"/>
</dbReference>
<keyword evidence="1" id="KW-0812">Transmembrane</keyword>
<feature type="transmembrane region" description="Helical" evidence="1">
    <location>
        <begin position="73"/>
        <end position="99"/>
    </location>
</feature>
<evidence type="ECO:0000256" key="1">
    <source>
        <dbReference type="SAM" id="Phobius"/>
    </source>
</evidence>
<evidence type="ECO:0008006" key="3">
    <source>
        <dbReference type="Google" id="ProtNLM"/>
    </source>
</evidence>
<dbReference type="GO" id="GO:0046521">
    <property type="term" value="P:sphingoid catabolic process"/>
    <property type="evidence" value="ECO:0007669"/>
    <property type="project" value="TreeGrafter"/>
</dbReference>
<dbReference type="GO" id="GO:0016020">
    <property type="term" value="C:membrane"/>
    <property type="evidence" value="ECO:0007669"/>
    <property type="project" value="GOC"/>
</dbReference>
<dbReference type="InterPro" id="IPR009305">
    <property type="entry name" value="Mpo1-like"/>
</dbReference>
<sequence length="141" mass="15766">MRNLNDWLSAYAESHQNPTNKLIHKICVPVIFFTVVALLWKLSFFLFVIVAAAATAFYYFMGKEVAILGGGMIALSLLLQLVVGFGWISLLVLFGLAWAGQFYGHQIEGQKPSFFDDLKFLLIGPLWVGEPLIKRIQASLT</sequence>
<gene>
    <name evidence="2" type="ORF">HELGO_WM30935</name>
</gene>
<dbReference type="PANTHER" id="PTHR28026:SF9">
    <property type="entry name" value="2-HYDROXY-PALMITIC ACID DIOXYGENASE MPO1"/>
    <property type="match status" value="1"/>
</dbReference>
<proteinExistence type="predicted"/>
<dbReference type="AlphaFoldDB" id="A0A6S6SUG7"/>
<protein>
    <recommendedName>
        <fullName evidence="3">PRS2 protein</fullName>
    </recommendedName>
</protein>
<evidence type="ECO:0000313" key="2">
    <source>
        <dbReference type="EMBL" id="CAA6806200.1"/>
    </source>
</evidence>
<reference evidence="2" key="1">
    <citation type="submission" date="2020-01" db="EMBL/GenBank/DDBJ databases">
        <authorList>
            <person name="Meier V. D."/>
            <person name="Meier V D."/>
        </authorList>
    </citation>
    <scope>NUCLEOTIDE SEQUENCE</scope>
    <source>
        <strain evidence="2">HLG_WM_MAG_09</strain>
    </source>
</reference>